<gene>
    <name evidence="2" type="ORF">GCM10010833_09560</name>
</gene>
<reference evidence="3" key="1">
    <citation type="journal article" date="2019" name="Int. J. Syst. Evol. Microbiol.">
        <title>The Global Catalogue of Microorganisms (GCM) 10K type strain sequencing project: providing services to taxonomists for standard genome sequencing and annotation.</title>
        <authorList>
            <consortium name="The Broad Institute Genomics Platform"/>
            <consortium name="The Broad Institute Genome Sequencing Center for Infectious Disease"/>
            <person name="Wu L."/>
            <person name="Ma J."/>
        </authorList>
    </citation>
    <scope>NUCLEOTIDE SEQUENCE [LARGE SCALE GENOMIC DNA]</scope>
    <source>
        <strain evidence="3">CGMCC 1.12851</strain>
    </source>
</reference>
<comment type="caution">
    <text evidence="2">The sequence shown here is derived from an EMBL/GenBank/DDBJ whole genome shotgun (WGS) entry which is preliminary data.</text>
</comment>
<keyword evidence="1" id="KW-1133">Transmembrane helix</keyword>
<organism evidence="2 3">
    <name type="scientific">Blastomonas aquatica</name>
    <dbReference type="NCBI Taxonomy" id="1510276"/>
    <lineage>
        <taxon>Bacteria</taxon>
        <taxon>Pseudomonadati</taxon>
        <taxon>Pseudomonadota</taxon>
        <taxon>Alphaproteobacteria</taxon>
        <taxon>Sphingomonadales</taxon>
        <taxon>Sphingomonadaceae</taxon>
        <taxon>Blastomonas</taxon>
    </lineage>
</organism>
<feature type="transmembrane region" description="Helical" evidence="1">
    <location>
        <begin position="138"/>
        <end position="155"/>
    </location>
</feature>
<evidence type="ECO:0000313" key="3">
    <source>
        <dbReference type="Proteomes" id="UP000614261"/>
    </source>
</evidence>
<dbReference type="Proteomes" id="UP000614261">
    <property type="component" value="Unassembled WGS sequence"/>
</dbReference>
<evidence type="ECO:0000313" key="2">
    <source>
        <dbReference type="EMBL" id="GGB56935.1"/>
    </source>
</evidence>
<accession>A0ABQ1J267</accession>
<dbReference type="InterPro" id="IPR018719">
    <property type="entry name" value="DUF2243_membrane"/>
</dbReference>
<dbReference type="EMBL" id="BMGD01000002">
    <property type="protein sequence ID" value="GGB56935.1"/>
    <property type="molecule type" value="Genomic_DNA"/>
</dbReference>
<protein>
    <submittedName>
        <fullName evidence="2">Membrane protein</fullName>
    </submittedName>
</protein>
<dbReference type="Pfam" id="PF10002">
    <property type="entry name" value="DUF2243"/>
    <property type="match status" value="1"/>
</dbReference>
<evidence type="ECO:0000256" key="1">
    <source>
        <dbReference type="SAM" id="Phobius"/>
    </source>
</evidence>
<sequence>MMATNVIEGAKTTRHLTTAGTVIGIGMGGFFDGIVFHQILQIHNMLSARVPTDTLVGAKVNMVWDGLFHAGVWIATAIGIALLWHAVKRSDVLLSGKALSGSMLLGFGLFNLIEGLINHHILQIHHVYEILGQSAWDYVFLASGVVLILSGWRLIRSAGS</sequence>
<keyword evidence="1" id="KW-0812">Transmembrane</keyword>
<keyword evidence="3" id="KW-1185">Reference proteome</keyword>
<keyword evidence="1" id="KW-0472">Membrane</keyword>
<dbReference type="RefSeq" id="WP_229736825.1">
    <property type="nucleotide sequence ID" value="NZ_BMGD01000002.1"/>
</dbReference>
<feature type="transmembrane region" description="Helical" evidence="1">
    <location>
        <begin position="67"/>
        <end position="87"/>
    </location>
</feature>
<name>A0ABQ1J267_9SPHN</name>
<proteinExistence type="predicted"/>
<feature type="transmembrane region" description="Helical" evidence="1">
    <location>
        <begin position="99"/>
        <end position="118"/>
    </location>
</feature>